<comment type="caution">
    <text evidence="1">The sequence shown here is derived from an EMBL/GenBank/DDBJ whole genome shotgun (WGS) entry which is preliminary data.</text>
</comment>
<keyword evidence="2" id="KW-1185">Reference proteome</keyword>
<dbReference type="AlphaFoldDB" id="A0A843WDL3"/>
<dbReference type="EMBL" id="NMUH01004085">
    <property type="protein sequence ID" value="MQM08292.1"/>
    <property type="molecule type" value="Genomic_DNA"/>
</dbReference>
<name>A0A843WDL3_COLES</name>
<gene>
    <name evidence="1" type="ORF">Taro_041145</name>
</gene>
<accession>A0A843WDL3</accession>
<protein>
    <submittedName>
        <fullName evidence="1">Uncharacterized protein</fullName>
    </submittedName>
</protein>
<sequence>MSYVKDYFAYCNRVVYDYLHREREYNRLGRWFCQTELLLRLPSHARGTAALPISGTRGWQQPN</sequence>
<organism evidence="1 2">
    <name type="scientific">Colocasia esculenta</name>
    <name type="common">Wild taro</name>
    <name type="synonym">Arum esculentum</name>
    <dbReference type="NCBI Taxonomy" id="4460"/>
    <lineage>
        <taxon>Eukaryota</taxon>
        <taxon>Viridiplantae</taxon>
        <taxon>Streptophyta</taxon>
        <taxon>Embryophyta</taxon>
        <taxon>Tracheophyta</taxon>
        <taxon>Spermatophyta</taxon>
        <taxon>Magnoliopsida</taxon>
        <taxon>Liliopsida</taxon>
        <taxon>Araceae</taxon>
        <taxon>Aroideae</taxon>
        <taxon>Colocasieae</taxon>
        <taxon>Colocasia</taxon>
    </lineage>
</organism>
<evidence type="ECO:0000313" key="2">
    <source>
        <dbReference type="Proteomes" id="UP000652761"/>
    </source>
</evidence>
<dbReference type="Proteomes" id="UP000652761">
    <property type="component" value="Unassembled WGS sequence"/>
</dbReference>
<proteinExistence type="predicted"/>
<reference evidence="1" key="1">
    <citation type="submission" date="2017-07" db="EMBL/GenBank/DDBJ databases">
        <title>Taro Niue Genome Assembly and Annotation.</title>
        <authorList>
            <person name="Atibalentja N."/>
            <person name="Keating K."/>
            <person name="Fields C.J."/>
        </authorList>
    </citation>
    <scope>NUCLEOTIDE SEQUENCE</scope>
    <source>
        <strain evidence="1">Niue_2</strain>
        <tissue evidence="1">Leaf</tissue>
    </source>
</reference>
<evidence type="ECO:0000313" key="1">
    <source>
        <dbReference type="EMBL" id="MQM08292.1"/>
    </source>
</evidence>